<proteinExistence type="predicted"/>
<feature type="chain" id="PRO_5047414985" description="DUF4124 domain-containing protein" evidence="2">
    <location>
        <begin position="26"/>
        <end position="154"/>
    </location>
</feature>
<keyword evidence="2" id="KW-0732">Signal</keyword>
<name>A0ABU1WUW8_9BURK</name>
<protein>
    <recommendedName>
        <fullName evidence="3">DUF4124 domain-containing protein</fullName>
    </recommendedName>
</protein>
<feature type="region of interest" description="Disordered" evidence="1">
    <location>
        <begin position="41"/>
        <end position="112"/>
    </location>
</feature>
<dbReference type="RefSeq" id="WP_405001084.1">
    <property type="nucleotide sequence ID" value="NZ_JAVDWU010000016.1"/>
</dbReference>
<dbReference type="Pfam" id="PF13511">
    <property type="entry name" value="DUF4124"/>
    <property type="match status" value="1"/>
</dbReference>
<evidence type="ECO:0000256" key="1">
    <source>
        <dbReference type="SAM" id="MobiDB-lite"/>
    </source>
</evidence>
<evidence type="ECO:0000313" key="5">
    <source>
        <dbReference type="Proteomes" id="UP001265700"/>
    </source>
</evidence>
<feature type="domain" description="DUF4124" evidence="3">
    <location>
        <begin position="15"/>
        <end position="63"/>
    </location>
</feature>
<reference evidence="4 5" key="1">
    <citation type="submission" date="2023-07" db="EMBL/GenBank/DDBJ databases">
        <title>Sorghum-associated microbial communities from plants grown in Nebraska, USA.</title>
        <authorList>
            <person name="Schachtman D."/>
        </authorList>
    </citation>
    <scope>NUCLEOTIDE SEQUENCE [LARGE SCALE GENOMIC DNA]</scope>
    <source>
        <strain evidence="4 5">4249</strain>
    </source>
</reference>
<comment type="caution">
    <text evidence="4">The sequence shown here is derived from an EMBL/GenBank/DDBJ whole genome shotgun (WGS) entry which is preliminary data.</text>
</comment>
<gene>
    <name evidence="4" type="ORF">J2W49_004948</name>
</gene>
<keyword evidence="5" id="KW-1185">Reference proteome</keyword>
<dbReference type="EMBL" id="JAVDWU010000016">
    <property type="protein sequence ID" value="MDR7152969.1"/>
    <property type="molecule type" value="Genomic_DNA"/>
</dbReference>
<evidence type="ECO:0000313" key="4">
    <source>
        <dbReference type="EMBL" id="MDR7152969.1"/>
    </source>
</evidence>
<feature type="signal peptide" evidence="2">
    <location>
        <begin position="1"/>
        <end position="25"/>
    </location>
</feature>
<accession>A0ABU1WUW8</accession>
<dbReference type="Proteomes" id="UP001265700">
    <property type="component" value="Unassembled WGS sequence"/>
</dbReference>
<dbReference type="InterPro" id="IPR025392">
    <property type="entry name" value="DUF4124"/>
</dbReference>
<organism evidence="4 5">
    <name type="scientific">Hydrogenophaga palleronii</name>
    <dbReference type="NCBI Taxonomy" id="65655"/>
    <lineage>
        <taxon>Bacteria</taxon>
        <taxon>Pseudomonadati</taxon>
        <taxon>Pseudomonadota</taxon>
        <taxon>Betaproteobacteria</taxon>
        <taxon>Burkholderiales</taxon>
        <taxon>Comamonadaceae</taxon>
        <taxon>Hydrogenophaga</taxon>
    </lineage>
</organism>
<evidence type="ECO:0000256" key="2">
    <source>
        <dbReference type="SAM" id="SignalP"/>
    </source>
</evidence>
<sequence length="154" mass="16352">MSAWHKAGIGWLWACLFAISGASLAQVYTWTDADGKKHFGDAAVRPKNNASPEVKVPPPNVADRFEVRKAPEGQSESTTSSEALPLTPPAAPHPTEQARRPSGAQRSQDSCKAKWEAFDSASACYAECGKSLAPDGGRNNAACGHCTDVPMPRC</sequence>
<evidence type="ECO:0000259" key="3">
    <source>
        <dbReference type="Pfam" id="PF13511"/>
    </source>
</evidence>